<feature type="region of interest" description="Disordered" evidence="1">
    <location>
        <begin position="352"/>
        <end position="374"/>
    </location>
</feature>
<dbReference type="STRING" id="1745343.A0A2J6PIX6"/>
<dbReference type="InterPro" id="IPR057199">
    <property type="entry name" value="DUF7877"/>
</dbReference>
<accession>A0A2J6PIX6</accession>
<evidence type="ECO:0000313" key="4">
    <source>
        <dbReference type="EMBL" id="PMD13978.1"/>
    </source>
</evidence>
<feature type="domain" description="DUF7785" evidence="2">
    <location>
        <begin position="489"/>
        <end position="587"/>
    </location>
</feature>
<feature type="region of interest" description="Disordered" evidence="1">
    <location>
        <begin position="737"/>
        <end position="814"/>
    </location>
</feature>
<feature type="region of interest" description="Disordered" evidence="1">
    <location>
        <begin position="614"/>
        <end position="705"/>
    </location>
</feature>
<dbReference type="OrthoDB" id="5354458at2759"/>
<evidence type="ECO:0000256" key="1">
    <source>
        <dbReference type="SAM" id="MobiDB-lite"/>
    </source>
</evidence>
<dbReference type="Pfam" id="PF25289">
    <property type="entry name" value="DUF7877"/>
    <property type="match status" value="1"/>
</dbReference>
<protein>
    <submittedName>
        <fullName evidence="4">Uncharacterized protein</fullName>
    </submittedName>
</protein>
<gene>
    <name evidence="4" type="ORF">NA56DRAFT_636701</name>
</gene>
<sequence length="912" mass="98855">MASPNGVLSPPAPSELASSSISLLAKRKRDDAIDVQNSAFESKSIDPPGISKEDSQALIRDLIDILKGSDTTPSILTRQIHIRRSSGSPQAKRHKTEDGEDNDDAETNIMTRYGANEYTTLEDVLQDIDTAASSIMEKLQLPNGAARNQFRPAPQHEIELIIKVKNFKQRAHDLVRRETVAAEQRAQGLNGQIKFSNHTTNGSLGSGAFTQINASGDDNKMVLTLYGNAPGPKQLFSSLQIPSKISGENREVLQSIREAGLPNGITTTKIVPIKAASLIDDKKRVPTLGELFPTPSSVPALLPPKPSKIATTRSSTVGWYQPAAGDSLPKTASYFKQSISTGHWLDYSNASASQGNKRKQRERALSLGGAKAPQVDAEPAESETAKIDALFRSVYSSFAPTKDDTAAIAPTGVLERLWWQQIGEKSFEKVVDNFNKLEDVIDPQLITCDTTEDIDEIKKFEELVEEMEKDAIDTSLISLDAKDEKSAKEKDVEEILEGISELLETLNSYQRIRHMSLNSSSRPAGLLSAPDTNSLGTPTKPSEAEQATYEMLKSQLTLMIATLPPYAVAKLDADRLADLSISTKIEVQLNDQKGVMEEDEVAARAKVAAAMSAASTSRAAPAPSLHRSSSSLYGNQYPPSRSGPPVAQHQYYGSAQTPVRPPSNPMQRPPNTAPVPYQPQRPAAGAPYRPASYGTPTYPHQAPRPVQQPYAQGQQQYLQTPTNAYMRPLGQNYQHIPQTAPQNAMNGRYPGQPGYQHQAQPSSNALNYPYGQNGNINIARQASPQKPLYSPQPSSTQPRPAYSTPTPANQQDRRPYIQNAVSQTPLMNGSTTQSPQTFAHQSTGLTNYSTFMTAEQQESMVGRQRAQLAAQQAQLAAQQANAQHTARSVAQAAMGSPSTPQVNGGNPVAAGL</sequence>
<dbReference type="AlphaFoldDB" id="A0A2J6PIX6"/>
<feature type="compositionally biased region" description="Polar residues" evidence="1">
    <location>
        <begin position="755"/>
        <end position="784"/>
    </location>
</feature>
<evidence type="ECO:0000259" key="3">
    <source>
        <dbReference type="Pfam" id="PF25289"/>
    </source>
</evidence>
<evidence type="ECO:0000259" key="2">
    <source>
        <dbReference type="Pfam" id="PF25009"/>
    </source>
</evidence>
<keyword evidence="5" id="KW-1185">Reference proteome</keyword>
<dbReference type="Proteomes" id="UP000235672">
    <property type="component" value="Unassembled WGS sequence"/>
</dbReference>
<feature type="domain" description="DUF7877" evidence="3">
    <location>
        <begin position="54"/>
        <end position="174"/>
    </location>
</feature>
<proteinExistence type="predicted"/>
<feature type="compositionally biased region" description="Polar residues" evidence="1">
    <location>
        <begin position="530"/>
        <end position="540"/>
    </location>
</feature>
<feature type="region of interest" description="Disordered" evidence="1">
    <location>
        <begin position="520"/>
        <end position="545"/>
    </location>
</feature>
<dbReference type="Pfam" id="PF25009">
    <property type="entry name" value="DUF7785"/>
    <property type="match status" value="1"/>
</dbReference>
<feature type="compositionally biased region" description="Polar residues" evidence="1">
    <location>
        <begin position="626"/>
        <end position="639"/>
    </location>
</feature>
<organism evidence="4 5">
    <name type="scientific">Hyaloscypha hepaticicola</name>
    <dbReference type="NCBI Taxonomy" id="2082293"/>
    <lineage>
        <taxon>Eukaryota</taxon>
        <taxon>Fungi</taxon>
        <taxon>Dikarya</taxon>
        <taxon>Ascomycota</taxon>
        <taxon>Pezizomycotina</taxon>
        <taxon>Leotiomycetes</taxon>
        <taxon>Helotiales</taxon>
        <taxon>Hyaloscyphaceae</taxon>
        <taxon>Hyaloscypha</taxon>
    </lineage>
</organism>
<feature type="compositionally biased region" description="Pro residues" evidence="1">
    <location>
        <begin position="659"/>
        <end position="679"/>
    </location>
</feature>
<dbReference type="InterPro" id="IPR056687">
    <property type="entry name" value="DUF7785"/>
</dbReference>
<name>A0A2J6PIX6_9HELO</name>
<feature type="region of interest" description="Disordered" evidence="1">
    <location>
        <begin position="871"/>
        <end position="912"/>
    </location>
</feature>
<dbReference type="EMBL" id="KZ613525">
    <property type="protein sequence ID" value="PMD13978.1"/>
    <property type="molecule type" value="Genomic_DNA"/>
</dbReference>
<reference evidence="4 5" key="1">
    <citation type="submission" date="2016-05" db="EMBL/GenBank/DDBJ databases">
        <title>A degradative enzymes factory behind the ericoid mycorrhizal symbiosis.</title>
        <authorList>
            <consortium name="DOE Joint Genome Institute"/>
            <person name="Martino E."/>
            <person name="Morin E."/>
            <person name="Grelet G."/>
            <person name="Kuo A."/>
            <person name="Kohler A."/>
            <person name="Daghino S."/>
            <person name="Barry K."/>
            <person name="Choi C."/>
            <person name="Cichocki N."/>
            <person name="Clum A."/>
            <person name="Copeland A."/>
            <person name="Hainaut M."/>
            <person name="Haridas S."/>
            <person name="Labutti K."/>
            <person name="Lindquist E."/>
            <person name="Lipzen A."/>
            <person name="Khouja H.-R."/>
            <person name="Murat C."/>
            <person name="Ohm R."/>
            <person name="Olson A."/>
            <person name="Spatafora J."/>
            <person name="Veneault-Fourrey C."/>
            <person name="Henrissat B."/>
            <person name="Grigoriev I."/>
            <person name="Martin F."/>
            <person name="Perotto S."/>
        </authorList>
    </citation>
    <scope>NUCLEOTIDE SEQUENCE [LARGE SCALE GENOMIC DNA]</scope>
    <source>
        <strain evidence="4 5">UAMH 7357</strain>
    </source>
</reference>
<feature type="compositionally biased region" description="Low complexity" evidence="1">
    <location>
        <begin position="614"/>
        <end position="624"/>
    </location>
</feature>
<feature type="region of interest" description="Disordered" evidence="1">
    <location>
        <begin position="83"/>
        <end position="105"/>
    </location>
</feature>
<feature type="compositionally biased region" description="Low complexity" evidence="1">
    <location>
        <begin position="871"/>
        <end position="883"/>
    </location>
</feature>
<evidence type="ECO:0000313" key="5">
    <source>
        <dbReference type="Proteomes" id="UP000235672"/>
    </source>
</evidence>
<feature type="compositionally biased region" description="Polar residues" evidence="1">
    <location>
        <begin position="791"/>
        <end position="810"/>
    </location>
</feature>